<evidence type="ECO:0000313" key="7">
    <source>
        <dbReference type="Proteomes" id="UP001498935"/>
    </source>
</evidence>
<keyword evidence="3" id="KW-0808">Transferase</keyword>
<accession>A0ABP9U3I7</accession>
<proteinExistence type="inferred from homology"/>
<evidence type="ECO:0000256" key="4">
    <source>
        <dbReference type="RuleBase" id="RU362026"/>
    </source>
</evidence>
<dbReference type="PROSITE" id="PS00092">
    <property type="entry name" value="N6_MTASE"/>
    <property type="match status" value="1"/>
</dbReference>
<comment type="similarity">
    <text evidence="1 4">Belongs to the N(4)/N(6)-methyltransferase family.</text>
</comment>
<protein>
    <recommendedName>
        <fullName evidence="4">Methyltransferase</fullName>
        <ecNumber evidence="4">2.1.1.-</ecNumber>
    </recommendedName>
</protein>
<evidence type="ECO:0000256" key="3">
    <source>
        <dbReference type="ARBA" id="ARBA00022679"/>
    </source>
</evidence>
<dbReference type="Pfam" id="PF01555">
    <property type="entry name" value="N6_N4_Mtase"/>
    <property type="match status" value="1"/>
</dbReference>
<feature type="domain" description="DNA methylase N-4/N-6" evidence="5">
    <location>
        <begin position="29"/>
        <end position="240"/>
    </location>
</feature>
<evidence type="ECO:0000256" key="1">
    <source>
        <dbReference type="ARBA" id="ARBA00006594"/>
    </source>
</evidence>
<dbReference type="InterPro" id="IPR001091">
    <property type="entry name" value="RM_Methyltransferase"/>
</dbReference>
<dbReference type="PRINTS" id="PR00508">
    <property type="entry name" value="S21N4MTFRASE"/>
</dbReference>
<dbReference type="SUPFAM" id="SSF53335">
    <property type="entry name" value="S-adenosyl-L-methionine-dependent methyltransferases"/>
    <property type="match status" value="1"/>
</dbReference>
<evidence type="ECO:0000256" key="2">
    <source>
        <dbReference type="ARBA" id="ARBA00022603"/>
    </source>
</evidence>
<dbReference type="InterPro" id="IPR029063">
    <property type="entry name" value="SAM-dependent_MTases_sf"/>
</dbReference>
<comment type="caution">
    <text evidence="6">The sequence shown here is derived from an EMBL/GenBank/DDBJ whole genome shotgun (WGS) entry which is preliminary data.</text>
</comment>
<dbReference type="InterPro" id="IPR002941">
    <property type="entry name" value="DNA_methylase_N4/N6"/>
</dbReference>
<dbReference type="InterPro" id="IPR002052">
    <property type="entry name" value="DNA_methylase_N6_adenine_CS"/>
</dbReference>
<name>A0ABP9U3I7_9MICO</name>
<dbReference type="Proteomes" id="UP001498935">
    <property type="component" value="Unassembled WGS sequence"/>
</dbReference>
<dbReference type="EC" id="2.1.1.-" evidence="4"/>
<keyword evidence="7" id="KW-1185">Reference proteome</keyword>
<keyword evidence="2" id="KW-0489">Methyltransferase</keyword>
<sequence>MQPVLITRLGRVYHADCVEVLRTIPSGTVDLIFADPPFNLGKDYGSQVSDARPEVEYLAWCRAWIDECVRVLAPGGAFYLFHLPRWNIELGHHLSRAGMMFRHWIAVYLTLGFPIRHRLYPAHYSLLYYTKGRPARFEPPRVPVPVCRHCGGDVKDYGGHRNKLHPDGLSLSDVWTDIPPVRHRSTKTRRANELSEKLLERVLTVSTRPGDFVLDPFGGSGTTYAVAERMGRAWIGAEIGDIDPIRHRLAALQSYRDADMLGL</sequence>
<reference evidence="6 7" key="1">
    <citation type="submission" date="2024-02" db="EMBL/GenBank/DDBJ databases">
        <title>Characterization of antibiotic resistant novel bacterial strains and their environmental applications.</title>
        <authorList>
            <person name="Manzoor S."/>
            <person name="Abbas S."/>
            <person name="Arshad M."/>
            <person name="Li W.J."/>
            <person name="Ahmed I."/>
        </authorList>
    </citation>
    <scope>NUCLEOTIDE SEQUENCE [LARGE SCALE GENOMIC DNA]</scope>
    <source>
        <strain evidence="6 7">KACC 15558</strain>
    </source>
</reference>
<gene>
    <name evidence="6" type="ORF">KACC15558_25870</name>
</gene>
<evidence type="ECO:0000313" key="6">
    <source>
        <dbReference type="EMBL" id="GAA5341546.1"/>
    </source>
</evidence>
<dbReference type="RefSeq" id="WP_201671186.1">
    <property type="nucleotide sequence ID" value="NZ_BAABBK010000011.1"/>
</dbReference>
<dbReference type="Gene3D" id="3.40.50.150">
    <property type="entry name" value="Vaccinia Virus protein VP39"/>
    <property type="match status" value="1"/>
</dbReference>
<dbReference type="EMBL" id="BAABNP010000011">
    <property type="protein sequence ID" value="GAA5341546.1"/>
    <property type="molecule type" value="Genomic_DNA"/>
</dbReference>
<organism evidence="6 7">
    <name type="scientific">Brevibacterium ammoniilyticum</name>
    <dbReference type="NCBI Taxonomy" id="1046555"/>
    <lineage>
        <taxon>Bacteria</taxon>
        <taxon>Bacillati</taxon>
        <taxon>Actinomycetota</taxon>
        <taxon>Actinomycetes</taxon>
        <taxon>Micrococcales</taxon>
        <taxon>Brevibacteriaceae</taxon>
        <taxon>Brevibacterium</taxon>
    </lineage>
</organism>
<evidence type="ECO:0000259" key="5">
    <source>
        <dbReference type="Pfam" id="PF01555"/>
    </source>
</evidence>